<dbReference type="EMBL" id="QGMI01000525">
    <property type="protein sequence ID" value="TVY39418.1"/>
    <property type="molecule type" value="Genomic_DNA"/>
</dbReference>
<protein>
    <submittedName>
        <fullName evidence="3">Dihydrofolate reductase</fullName>
    </submittedName>
</protein>
<comment type="caution">
    <text evidence="3">The sequence shown here is derived from an EMBL/GenBank/DDBJ whole genome shotgun (WGS) entry which is preliminary data.</text>
</comment>
<evidence type="ECO:0000259" key="2">
    <source>
        <dbReference type="Pfam" id="PF03959"/>
    </source>
</evidence>
<proteinExistence type="predicted"/>
<dbReference type="InterPro" id="IPR005645">
    <property type="entry name" value="FSH-like_dom"/>
</dbReference>
<dbReference type="Gene3D" id="3.40.50.1820">
    <property type="entry name" value="alpha/beta hydrolase"/>
    <property type="match status" value="1"/>
</dbReference>
<reference evidence="3 4" key="1">
    <citation type="submission" date="2018-05" db="EMBL/GenBank/DDBJ databases">
        <title>Genome sequencing and assembly of the regulated plant pathogen Lachnellula willkommii and related sister species for the development of diagnostic species identification markers.</title>
        <authorList>
            <person name="Giroux E."/>
            <person name="Bilodeau G."/>
        </authorList>
    </citation>
    <scope>NUCLEOTIDE SEQUENCE [LARGE SCALE GENOMIC DNA]</scope>
    <source>
        <strain evidence="3 4">CBS 160.35</strain>
    </source>
</reference>
<keyword evidence="1" id="KW-0378">Hydrolase</keyword>
<dbReference type="InterPro" id="IPR029058">
    <property type="entry name" value="AB_hydrolase_fold"/>
</dbReference>
<name>A0A8H8RRK2_9HELO</name>
<dbReference type="SUPFAM" id="SSF53474">
    <property type="entry name" value="alpha/beta-Hydrolases"/>
    <property type="match status" value="1"/>
</dbReference>
<feature type="non-terminal residue" evidence="3">
    <location>
        <position position="272"/>
    </location>
</feature>
<dbReference type="Proteomes" id="UP000443090">
    <property type="component" value="Unassembled WGS sequence"/>
</dbReference>
<dbReference type="PANTHER" id="PTHR48070">
    <property type="entry name" value="ESTERASE OVCA2"/>
    <property type="match status" value="1"/>
</dbReference>
<dbReference type="Pfam" id="PF03959">
    <property type="entry name" value="FSH1"/>
    <property type="match status" value="1"/>
</dbReference>
<dbReference type="GO" id="GO:0016787">
    <property type="term" value="F:hydrolase activity"/>
    <property type="evidence" value="ECO:0007669"/>
    <property type="project" value="UniProtKB-KW"/>
</dbReference>
<gene>
    <name evidence="3" type="primary">dfr1</name>
    <name evidence="3" type="ORF">LOCC1_G005563</name>
</gene>
<dbReference type="OrthoDB" id="2094269at2759"/>
<dbReference type="GO" id="GO:0005737">
    <property type="term" value="C:cytoplasm"/>
    <property type="evidence" value="ECO:0007669"/>
    <property type="project" value="TreeGrafter"/>
</dbReference>
<evidence type="ECO:0000313" key="4">
    <source>
        <dbReference type="Proteomes" id="UP000443090"/>
    </source>
</evidence>
<dbReference type="InterPro" id="IPR050593">
    <property type="entry name" value="LovG"/>
</dbReference>
<sequence>MSGKANGAPAPRKLKILMLHGYTQSGSLFHGKTRSLEKILIKAFPPPPPPPHNKSLPASAFSGTPPISFPPFTLSHFSNTTQRIKEQENSHHSPGVTLIYPTAPILLHPADIPGFDPSTQESRDAYGWWKKSDTSDEYTGLEDGLATIRDAIKDAGGIDGVMGFSQGGCAAALVASLLEPDRPAAFAAHQAAHPDAHALAYPAGWAELQREFGQLKFAVSYSGFYAPGDRYKAFYEPKIRTKVLSVIGSLDSVVGEDRSRGLVERCVGGEGR</sequence>
<dbReference type="GO" id="GO:0005634">
    <property type="term" value="C:nucleus"/>
    <property type="evidence" value="ECO:0007669"/>
    <property type="project" value="TreeGrafter"/>
</dbReference>
<dbReference type="AlphaFoldDB" id="A0A8H8RRK2"/>
<organism evidence="3 4">
    <name type="scientific">Lachnellula occidentalis</name>
    <dbReference type="NCBI Taxonomy" id="215460"/>
    <lineage>
        <taxon>Eukaryota</taxon>
        <taxon>Fungi</taxon>
        <taxon>Dikarya</taxon>
        <taxon>Ascomycota</taxon>
        <taxon>Pezizomycotina</taxon>
        <taxon>Leotiomycetes</taxon>
        <taxon>Helotiales</taxon>
        <taxon>Lachnaceae</taxon>
        <taxon>Lachnellula</taxon>
    </lineage>
</organism>
<accession>A0A8H8RRK2</accession>
<keyword evidence="4" id="KW-1185">Reference proteome</keyword>
<dbReference type="GO" id="GO:0019748">
    <property type="term" value="P:secondary metabolic process"/>
    <property type="evidence" value="ECO:0007669"/>
    <property type="project" value="TreeGrafter"/>
</dbReference>
<feature type="domain" description="Serine hydrolase" evidence="2">
    <location>
        <begin position="12"/>
        <end position="267"/>
    </location>
</feature>
<dbReference type="PANTHER" id="PTHR48070:SF6">
    <property type="entry name" value="ESTERASE OVCA2"/>
    <property type="match status" value="1"/>
</dbReference>
<evidence type="ECO:0000313" key="3">
    <source>
        <dbReference type="EMBL" id="TVY39418.1"/>
    </source>
</evidence>
<evidence type="ECO:0000256" key="1">
    <source>
        <dbReference type="ARBA" id="ARBA00022801"/>
    </source>
</evidence>